<organism evidence="2 3">
    <name type="scientific">Scylla paramamosain</name>
    <name type="common">Mud crab</name>
    <dbReference type="NCBI Taxonomy" id="85552"/>
    <lineage>
        <taxon>Eukaryota</taxon>
        <taxon>Metazoa</taxon>
        <taxon>Ecdysozoa</taxon>
        <taxon>Arthropoda</taxon>
        <taxon>Crustacea</taxon>
        <taxon>Multicrustacea</taxon>
        <taxon>Malacostraca</taxon>
        <taxon>Eumalacostraca</taxon>
        <taxon>Eucarida</taxon>
        <taxon>Decapoda</taxon>
        <taxon>Pleocyemata</taxon>
        <taxon>Brachyura</taxon>
        <taxon>Eubrachyura</taxon>
        <taxon>Portunoidea</taxon>
        <taxon>Portunidae</taxon>
        <taxon>Portuninae</taxon>
        <taxon>Scylla</taxon>
    </lineage>
</organism>
<gene>
    <name evidence="2" type="ORF">O3P69_008997</name>
</gene>
<feature type="compositionally biased region" description="Acidic residues" evidence="1">
    <location>
        <begin position="13"/>
        <end position="27"/>
    </location>
</feature>
<feature type="compositionally biased region" description="Polar residues" evidence="1">
    <location>
        <begin position="67"/>
        <end position="86"/>
    </location>
</feature>
<accession>A0AAW0TSQ5</accession>
<feature type="compositionally biased region" description="Basic and acidic residues" evidence="1">
    <location>
        <begin position="28"/>
        <end position="40"/>
    </location>
</feature>
<evidence type="ECO:0000313" key="3">
    <source>
        <dbReference type="Proteomes" id="UP001487740"/>
    </source>
</evidence>
<dbReference type="AlphaFoldDB" id="A0AAW0TSQ5"/>
<reference evidence="2 3" key="1">
    <citation type="submission" date="2023-03" db="EMBL/GenBank/DDBJ databases">
        <title>High-quality genome of Scylla paramamosain provides insights in environmental adaptation.</title>
        <authorList>
            <person name="Zhang L."/>
        </authorList>
    </citation>
    <scope>NUCLEOTIDE SEQUENCE [LARGE SCALE GENOMIC DNA]</scope>
    <source>
        <strain evidence="2">LZ_2023a</strain>
        <tissue evidence="2">Muscle</tissue>
    </source>
</reference>
<evidence type="ECO:0000313" key="2">
    <source>
        <dbReference type="EMBL" id="KAK8389700.1"/>
    </source>
</evidence>
<comment type="caution">
    <text evidence="2">The sequence shown here is derived from an EMBL/GenBank/DDBJ whole genome shotgun (WGS) entry which is preliminary data.</text>
</comment>
<keyword evidence="3" id="KW-1185">Reference proteome</keyword>
<feature type="region of interest" description="Disordered" evidence="1">
    <location>
        <begin position="1"/>
        <end position="86"/>
    </location>
</feature>
<proteinExistence type="predicted"/>
<sequence length="86" mass="9741">MTRHPDRSGVEGLQDEMEEEEGQEEQEGLAKEDVRGGEEKVTEEEEKENHQRTLAKLGGLERHNEDSSLNASPYITSHDSLLNYTS</sequence>
<name>A0AAW0TSQ5_SCYPA</name>
<dbReference type="EMBL" id="JARAKH010000027">
    <property type="protein sequence ID" value="KAK8389700.1"/>
    <property type="molecule type" value="Genomic_DNA"/>
</dbReference>
<protein>
    <submittedName>
        <fullName evidence="2">Uncharacterized protein</fullName>
    </submittedName>
</protein>
<dbReference type="Proteomes" id="UP001487740">
    <property type="component" value="Unassembled WGS sequence"/>
</dbReference>
<evidence type="ECO:0000256" key="1">
    <source>
        <dbReference type="SAM" id="MobiDB-lite"/>
    </source>
</evidence>